<reference evidence="1" key="2">
    <citation type="submission" date="2022-08" db="UniProtKB">
        <authorList>
            <consortium name="EnsemblMetazoa"/>
        </authorList>
    </citation>
    <scope>IDENTIFICATION</scope>
    <source>
        <strain evidence="1">STECLA/ALBI9_A</strain>
    </source>
</reference>
<proteinExistence type="predicted"/>
<dbReference type="AlphaFoldDB" id="A0A182FWZ9"/>
<accession>A0A182FWZ9</accession>
<dbReference type="VEuPathDB" id="VectorBase:AALB014182"/>
<dbReference type="EnsemblMetazoa" id="AALB014182-RA">
    <property type="protein sequence ID" value="AALB014182-PA"/>
    <property type="gene ID" value="AALB014182"/>
</dbReference>
<organism evidence="1 2">
    <name type="scientific">Anopheles albimanus</name>
    <name type="common">New world malaria mosquito</name>
    <dbReference type="NCBI Taxonomy" id="7167"/>
    <lineage>
        <taxon>Eukaryota</taxon>
        <taxon>Metazoa</taxon>
        <taxon>Ecdysozoa</taxon>
        <taxon>Arthropoda</taxon>
        <taxon>Hexapoda</taxon>
        <taxon>Insecta</taxon>
        <taxon>Pterygota</taxon>
        <taxon>Neoptera</taxon>
        <taxon>Endopterygota</taxon>
        <taxon>Diptera</taxon>
        <taxon>Nematocera</taxon>
        <taxon>Culicoidea</taxon>
        <taxon>Culicidae</taxon>
        <taxon>Anophelinae</taxon>
        <taxon>Anopheles</taxon>
    </lineage>
</organism>
<protein>
    <submittedName>
        <fullName evidence="1">Uncharacterized protein</fullName>
    </submittedName>
</protein>
<evidence type="ECO:0000313" key="1">
    <source>
        <dbReference type="EnsemblMetazoa" id="AALB014182-PA"/>
    </source>
</evidence>
<sequence length="40" mass="4372">MANRLYGCRSVANITGPPGFAIPALSVQMLEVSRADPRRR</sequence>
<reference evidence="1 2" key="1">
    <citation type="journal article" date="2017" name="G3 (Bethesda)">
        <title>The Physical Genome Mapping of Anopheles albimanus Corrected Scaffold Misassemblies and Identified Interarm Rearrangements in Genus Anopheles.</title>
        <authorList>
            <person name="Artemov G.N."/>
            <person name="Peery A.N."/>
            <person name="Jiang X."/>
            <person name="Tu Z."/>
            <person name="Stegniy V.N."/>
            <person name="Sharakhova M.V."/>
            <person name="Sharakhov I.V."/>
        </authorList>
    </citation>
    <scope>NUCLEOTIDE SEQUENCE [LARGE SCALE GENOMIC DNA]</scope>
    <source>
        <strain evidence="1 2">ALBI9_A</strain>
    </source>
</reference>
<dbReference type="Proteomes" id="UP000069272">
    <property type="component" value="Chromosome 2L"/>
</dbReference>
<name>A0A182FWZ9_ANOAL</name>
<evidence type="ECO:0000313" key="2">
    <source>
        <dbReference type="Proteomes" id="UP000069272"/>
    </source>
</evidence>
<keyword evidence="2" id="KW-1185">Reference proteome</keyword>